<gene>
    <name evidence="2" type="ORF">RUMGNA_00410</name>
</gene>
<feature type="transmembrane region" description="Helical" evidence="1">
    <location>
        <begin position="375"/>
        <end position="399"/>
    </location>
</feature>
<dbReference type="PANTHER" id="PTHR42925:SF2">
    <property type="entry name" value="NA+ DRIVEN MULTIDRUG EFFLUX PUMP"/>
    <property type="match status" value="1"/>
</dbReference>
<dbReference type="eggNOG" id="COG0534">
    <property type="taxonomic scope" value="Bacteria"/>
</dbReference>
<comment type="caution">
    <text evidence="2">The sequence shown here is derived from an EMBL/GenBank/DDBJ whole genome shotgun (WGS) entry which is preliminary data.</text>
</comment>
<feature type="transmembrane region" description="Helical" evidence="1">
    <location>
        <begin position="411"/>
        <end position="433"/>
    </location>
</feature>
<evidence type="ECO:0000313" key="3">
    <source>
        <dbReference type="Proteomes" id="UP000004410"/>
    </source>
</evidence>
<dbReference type="Proteomes" id="UP000004410">
    <property type="component" value="Unassembled WGS sequence"/>
</dbReference>
<name>A7AYP5_MEDG7</name>
<protein>
    <submittedName>
        <fullName evidence="2">MATE efflux family protein</fullName>
    </submittedName>
</protein>
<feature type="transmembrane region" description="Helical" evidence="1">
    <location>
        <begin position="180"/>
        <end position="206"/>
    </location>
</feature>
<feature type="transmembrane region" description="Helical" evidence="1">
    <location>
        <begin position="341"/>
        <end position="363"/>
    </location>
</feature>
<reference evidence="2 3" key="2">
    <citation type="submission" date="2007-06" db="EMBL/GenBank/DDBJ databases">
        <title>Draft genome sequence of Ruminococcus gnavus (ATCC 29149).</title>
        <authorList>
            <person name="Sudarsanam P."/>
            <person name="Ley R."/>
            <person name="Guruge J."/>
            <person name="Turnbaugh P.J."/>
            <person name="Mahowald M."/>
            <person name="Liep D."/>
            <person name="Gordon J."/>
        </authorList>
    </citation>
    <scope>NUCLEOTIDE SEQUENCE [LARGE SCALE GENOMIC DNA]</scope>
    <source>
        <strain evidence="2 3">ATCC 29149</strain>
    </source>
</reference>
<feature type="transmembrane region" description="Helical" evidence="1">
    <location>
        <begin position="153"/>
        <end position="173"/>
    </location>
</feature>
<evidence type="ECO:0000313" key="2">
    <source>
        <dbReference type="EMBL" id="EDN79209.1"/>
    </source>
</evidence>
<accession>A7AYP5</accession>
<keyword evidence="1" id="KW-0812">Transmembrane</keyword>
<dbReference type="NCBIfam" id="TIGR00797">
    <property type="entry name" value="matE"/>
    <property type="match status" value="1"/>
</dbReference>
<proteinExistence type="predicted"/>
<dbReference type="InterPro" id="IPR002528">
    <property type="entry name" value="MATE_fam"/>
</dbReference>
<reference evidence="2 3" key="1">
    <citation type="submission" date="2007-04" db="EMBL/GenBank/DDBJ databases">
        <authorList>
            <person name="Fulton L."/>
            <person name="Clifton S."/>
            <person name="Fulton B."/>
            <person name="Xu J."/>
            <person name="Minx P."/>
            <person name="Pepin K.H."/>
            <person name="Johnson M."/>
            <person name="Thiruvilangam P."/>
            <person name="Bhonagiri V."/>
            <person name="Nash W.E."/>
            <person name="Mardis E.R."/>
            <person name="Wilson R.K."/>
        </authorList>
    </citation>
    <scope>NUCLEOTIDE SEQUENCE [LARGE SCALE GENOMIC DNA]</scope>
    <source>
        <strain evidence="2 3">ATCC 29149</strain>
    </source>
</reference>
<dbReference type="GO" id="GO:0015297">
    <property type="term" value="F:antiporter activity"/>
    <property type="evidence" value="ECO:0007669"/>
    <property type="project" value="InterPro"/>
</dbReference>
<dbReference type="GO" id="GO:0042910">
    <property type="term" value="F:xenobiotic transmembrane transporter activity"/>
    <property type="evidence" value="ECO:0007669"/>
    <property type="project" value="InterPro"/>
</dbReference>
<feature type="transmembrane region" description="Helical" evidence="1">
    <location>
        <begin position="111"/>
        <end position="133"/>
    </location>
</feature>
<dbReference type="GO" id="GO:0016020">
    <property type="term" value="C:membrane"/>
    <property type="evidence" value="ECO:0007669"/>
    <property type="project" value="InterPro"/>
</dbReference>
<dbReference type="AlphaFoldDB" id="A7AYP5"/>
<feature type="transmembrane region" description="Helical" evidence="1">
    <location>
        <begin position="212"/>
        <end position="235"/>
    </location>
</feature>
<dbReference type="Pfam" id="PF01554">
    <property type="entry name" value="MatE"/>
    <property type="match status" value="2"/>
</dbReference>
<dbReference type="EMBL" id="AAYG02000004">
    <property type="protein sequence ID" value="EDN79209.1"/>
    <property type="molecule type" value="Genomic_DNA"/>
</dbReference>
<dbReference type="PaxDb" id="411470-RUMGNA_00410"/>
<evidence type="ECO:0000256" key="1">
    <source>
        <dbReference type="SAM" id="Phobius"/>
    </source>
</evidence>
<dbReference type="PANTHER" id="PTHR42925">
    <property type="entry name" value="MULTIDRUG AND TOXIN EFFLUX PROTEIN MATE FAMILY"/>
    <property type="match status" value="1"/>
</dbReference>
<sequence>MEKQEIGIYGREKMFMRKKENELQIDWKHFYLGVLALVIPMALQNLINVGVTAADVVMLGRVGETALSGSSLAGQVQYIMTLFLFGLTSGATVLTAQYWGKKDLRTIEKILGLGMRAAVFVTALFFLAAQIMPEQLLRIFTSEPEVIKEGVKYLRIVSFSYIFMGITQTYLYIMRSVERVVVATVVYLCSLLCNITINAILIFGLLGMPAMGVQGAAIGTLVSRLLEMVLVCVYSKVWNKDIKFRIAYFFKTEHVLNMDFLKYAFPVILNEVLWGLGTATNTAVLGHMGSAAVAANSVAQVARQLATVVAFGLSSATAIYLGKTIGEKKYEHAKAYAKRFVWLSVIMGVVGGVLILLISPVMAETMTLSETAKGYMRFMFFVMSYFVVGQAFNTTMVVGTFRSGGDTRFGLLLDMSTMWGCSILFGALAAFVFHCSVPVVYMILMSDEIIKIPITWRRYKSYKWLKDVTREEL</sequence>
<feature type="transmembrane region" description="Helical" evidence="1">
    <location>
        <begin position="272"/>
        <end position="295"/>
    </location>
</feature>
<organism evidence="2 3">
    <name type="scientific">Mediterraneibacter gnavus (strain ATCC 29149 / DSM 114966 / JCM 6515 / VPI C7-9)</name>
    <name type="common">Ruminococcus gnavus</name>
    <dbReference type="NCBI Taxonomy" id="411470"/>
    <lineage>
        <taxon>Bacteria</taxon>
        <taxon>Bacillati</taxon>
        <taxon>Bacillota</taxon>
        <taxon>Clostridia</taxon>
        <taxon>Lachnospirales</taxon>
        <taxon>Lachnospiraceae</taxon>
        <taxon>Mediterraneibacter</taxon>
    </lineage>
</organism>
<dbReference type="InterPro" id="IPR047135">
    <property type="entry name" value="YsiQ"/>
</dbReference>
<keyword evidence="1" id="KW-1133">Transmembrane helix</keyword>
<feature type="transmembrane region" description="Helical" evidence="1">
    <location>
        <begin position="301"/>
        <end position="321"/>
    </location>
</feature>
<dbReference type="CDD" id="cd13134">
    <property type="entry name" value="MATE_like_8"/>
    <property type="match status" value="1"/>
</dbReference>
<feature type="transmembrane region" description="Helical" evidence="1">
    <location>
        <begin position="77"/>
        <end position="99"/>
    </location>
</feature>
<keyword evidence="1" id="KW-0472">Membrane</keyword>